<evidence type="ECO:0000313" key="19">
    <source>
        <dbReference type="EMBL" id="HIP57198.1"/>
    </source>
</evidence>
<dbReference type="GO" id="GO:0004576">
    <property type="term" value="F:oligosaccharyl transferase activity"/>
    <property type="evidence" value="ECO:0007669"/>
    <property type="project" value="InterPro"/>
</dbReference>
<dbReference type="GO" id="GO:0046872">
    <property type="term" value="F:metal ion binding"/>
    <property type="evidence" value="ECO:0007669"/>
    <property type="project" value="UniProtKB-KW"/>
</dbReference>
<comment type="subcellular location">
    <subcellularLocation>
        <location evidence="3">Endomembrane system</location>
        <topology evidence="3">Multi-pass membrane protein</topology>
    </subcellularLocation>
</comment>
<evidence type="ECO:0000256" key="12">
    <source>
        <dbReference type="ARBA" id="ARBA00022989"/>
    </source>
</evidence>
<gene>
    <name evidence="19" type="ORF">EYH02_03905</name>
</gene>
<dbReference type="EMBL" id="DQTV01000072">
    <property type="protein sequence ID" value="HIP57198.1"/>
    <property type="molecule type" value="Genomic_DNA"/>
</dbReference>
<feature type="transmembrane region" description="Helical" evidence="17">
    <location>
        <begin position="122"/>
        <end position="145"/>
    </location>
</feature>
<feature type="transmembrane region" description="Helical" evidence="17">
    <location>
        <begin position="213"/>
        <end position="235"/>
    </location>
</feature>
<accession>A0A832YXX0</accession>
<evidence type="ECO:0000256" key="9">
    <source>
        <dbReference type="ARBA" id="ARBA00022692"/>
    </source>
</evidence>
<evidence type="ECO:0000259" key="18">
    <source>
        <dbReference type="Pfam" id="PF21436"/>
    </source>
</evidence>
<evidence type="ECO:0000256" key="7">
    <source>
        <dbReference type="ARBA" id="ARBA00022676"/>
    </source>
</evidence>
<comment type="pathway">
    <text evidence="4">Protein modification; protein glycosylation.</text>
</comment>
<evidence type="ECO:0000256" key="3">
    <source>
        <dbReference type="ARBA" id="ARBA00004127"/>
    </source>
</evidence>
<name>A0A832YXX0_9CREN</name>
<sequence length="777" mass="88689">MSRMIVFWKLHSTVVMLMLIFLAAVISFYMRMQPYINLYKIGFAVSYPNAKLDELDPYINFWLVNYLESHGLTAWHTLIRNNPATCVFWYPNCRDIAVTELPGHVFTIYAMYQIVKFLDLKLIDFMALLPPLLSAITILGIAVLIHEISGSKIGAIVGSWIFTVMFLSRFSAGFIVKYTFGLAIAPFVVWLHLRALRKGDALSYVLAGLVSGYALTLWAGSSLTLSVLALSVFLLPLLRDLRKEGKTLLYILVEFITILMIIAITPYYSGKIFRLLPVMFLTTSYCMLLLGWILQRALSVRLARCVYALLSLCVIVIGLLAIFVFRALELGGKVALAIGLRVGGLPETVAEYQPMPLHNLAPDIVLLLVFIVLLALPIAIYNSISRRDVRVLTVVVWALLSVYATINIAYFHDYTKLVLSIIVGWIAGYLLKNAEPQIESLGRVVRVRFRIWQVFALLLVFIVLLFSFYTPLYVTREYRAYLYGLPMIARAEGFPIPSTVWIDTLNYLKFNTSTNSLVISWWDYGYWISVLGQRATVADGSTLNATQITLLAKFFVSPIDKGIDYLRYFGICERDSVYVIVFSPVLTYREARSLYFAPLAFPLGFGDIPKFVNAIIYIATGKKYYEYQYTQAIVGERYGQPIRIAFNDVVIQSVSPQLLFTTPNWLSDMIKNSTMMRLFIWGAFKVLSRLHPDLNIYLVPALVARSEVGQRPMIVMLKPEIWGSKYMLTENDFEQNLYELEFYSYTPYRVADNVIEYVFVFVFRLRDDIRQSLCVSK</sequence>
<evidence type="ECO:0000256" key="8">
    <source>
        <dbReference type="ARBA" id="ARBA00022679"/>
    </source>
</evidence>
<dbReference type="GO" id="GO:0012505">
    <property type="term" value="C:endomembrane system"/>
    <property type="evidence" value="ECO:0007669"/>
    <property type="project" value="UniProtKB-SubCell"/>
</dbReference>
<feature type="transmembrane region" description="Helical" evidence="17">
    <location>
        <begin position="454"/>
        <end position="474"/>
    </location>
</feature>
<evidence type="ECO:0000256" key="11">
    <source>
        <dbReference type="ARBA" id="ARBA00022842"/>
    </source>
</evidence>
<dbReference type="AlphaFoldDB" id="A0A832YXX0"/>
<feature type="transmembrane region" description="Helical" evidence="17">
    <location>
        <begin position="417"/>
        <end position="434"/>
    </location>
</feature>
<feature type="transmembrane region" description="Helical" evidence="17">
    <location>
        <begin position="6"/>
        <end position="30"/>
    </location>
</feature>
<feature type="domain" description="STT3/PglB/AglB core" evidence="18">
    <location>
        <begin position="516"/>
        <end position="547"/>
    </location>
</feature>
<evidence type="ECO:0000313" key="20">
    <source>
        <dbReference type="Proteomes" id="UP000605805"/>
    </source>
</evidence>
<dbReference type="InterPro" id="IPR048999">
    <property type="entry name" value="STT3-PglB_core"/>
</dbReference>
<keyword evidence="13 17" id="KW-0472">Membrane</keyword>
<feature type="transmembrane region" description="Helical" evidence="17">
    <location>
        <begin position="247"/>
        <end position="269"/>
    </location>
</feature>
<feature type="transmembrane region" description="Helical" evidence="17">
    <location>
        <begin position="391"/>
        <end position="411"/>
    </location>
</feature>
<evidence type="ECO:0000256" key="14">
    <source>
        <dbReference type="ARBA" id="ARBA00023211"/>
    </source>
</evidence>
<evidence type="ECO:0000256" key="16">
    <source>
        <dbReference type="ARBA" id="ARBA00034066"/>
    </source>
</evidence>
<organism evidence="19 20">
    <name type="scientific">Ignisphaera aggregans</name>
    <dbReference type="NCBI Taxonomy" id="334771"/>
    <lineage>
        <taxon>Archaea</taxon>
        <taxon>Thermoproteota</taxon>
        <taxon>Thermoprotei</taxon>
        <taxon>Desulfurococcales</taxon>
        <taxon>Desulfurococcaceae</taxon>
        <taxon>Ignisphaera</taxon>
    </lineage>
</organism>
<keyword evidence="11" id="KW-0460">Magnesium</keyword>
<comment type="cofactor">
    <cofactor evidence="2">
        <name>Mg(2+)</name>
        <dbReference type="ChEBI" id="CHEBI:18420"/>
    </cofactor>
</comment>
<evidence type="ECO:0000256" key="10">
    <source>
        <dbReference type="ARBA" id="ARBA00022723"/>
    </source>
</evidence>
<protein>
    <recommendedName>
        <fullName evidence="6">dolichyl-phosphooligosaccharide-protein glycotransferase</fullName>
        <ecNumber evidence="6">2.4.99.21</ecNumber>
    </recommendedName>
    <alternativeName>
        <fullName evidence="15">Oligosaccharyl transferase</fullName>
    </alternativeName>
</protein>
<dbReference type="UniPathway" id="UPA00378"/>
<feature type="transmembrane region" description="Helical" evidence="17">
    <location>
        <begin position="364"/>
        <end position="384"/>
    </location>
</feature>
<feature type="transmembrane region" description="Helical" evidence="17">
    <location>
        <begin position="175"/>
        <end position="193"/>
    </location>
</feature>
<evidence type="ECO:0000256" key="5">
    <source>
        <dbReference type="ARBA" id="ARBA00010810"/>
    </source>
</evidence>
<dbReference type="Gene3D" id="3.40.50.12610">
    <property type="match status" value="1"/>
</dbReference>
<comment type="caution">
    <text evidence="19">The sequence shown here is derived from an EMBL/GenBank/DDBJ whole genome shotgun (WGS) entry which is preliminary data.</text>
</comment>
<evidence type="ECO:0000256" key="17">
    <source>
        <dbReference type="SAM" id="Phobius"/>
    </source>
</evidence>
<evidence type="ECO:0000256" key="13">
    <source>
        <dbReference type="ARBA" id="ARBA00023136"/>
    </source>
</evidence>
<comment type="catalytic activity">
    <reaction evidence="16">
        <text>an archaeal dolichyl phosphooligosaccharide + [protein]-L-asparagine = an archaeal dolichyl phosphate + a glycoprotein with the oligosaccharide chain attached by N-beta-D-glycosyl linkage to a protein L-asparagine.</text>
        <dbReference type="EC" id="2.4.99.21"/>
    </reaction>
</comment>
<dbReference type="InterPro" id="IPR003674">
    <property type="entry name" value="Oligo_trans_STT3"/>
</dbReference>
<feature type="transmembrane region" description="Helical" evidence="17">
    <location>
        <begin position="306"/>
        <end position="328"/>
    </location>
</feature>
<keyword evidence="8" id="KW-0808">Transferase</keyword>
<keyword evidence="14" id="KW-0464">Manganese</keyword>
<comment type="cofactor">
    <cofactor evidence="1">
        <name>Mn(2+)</name>
        <dbReference type="ChEBI" id="CHEBI:29035"/>
    </cofactor>
</comment>
<evidence type="ECO:0000256" key="15">
    <source>
        <dbReference type="ARBA" id="ARBA00030679"/>
    </source>
</evidence>
<dbReference type="PANTHER" id="PTHR13872">
    <property type="entry name" value="DOLICHYL-DIPHOSPHOOLIGOSACCHARIDE--PROTEIN GLYCOSYLTRANSFERASE SUBUNIT"/>
    <property type="match status" value="1"/>
</dbReference>
<dbReference type="Pfam" id="PF21436">
    <property type="entry name" value="STT3-PglB_core"/>
    <property type="match status" value="1"/>
</dbReference>
<reference evidence="19" key="1">
    <citation type="journal article" date="2020" name="ISME J.">
        <title>Gammaproteobacteria mediating utilization of methyl-, sulfur- and petroleum organic compounds in deep ocean hydrothermal plumes.</title>
        <authorList>
            <person name="Zhou Z."/>
            <person name="Liu Y."/>
            <person name="Pan J."/>
            <person name="Cron B.R."/>
            <person name="Toner B.M."/>
            <person name="Anantharaman K."/>
            <person name="Breier J.A."/>
            <person name="Dick G.J."/>
            <person name="Li M."/>
        </authorList>
    </citation>
    <scope>NUCLEOTIDE SEQUENCE</scope>
    <source>
        <strain evidence="19">SZUA-1435</strain>
    </source>
</reference>
<evidence type="ECO:0000256" key="6">
    <source>
        <dbReference type="ARBA" id="ARBA00012602"/>
    </source>
</evidence>
<proteinExistence type="inferred from homology"/>
<comment type="similarity">
    <text evidence="5">Belongs to the STT3 family.</text>
</comment>
<evidence type="ECO:0000256" key="2">
    <source>
        <dbReference type="ARBA" id="ARBA00001946"/>
    </source>
</evidence>
<evidence type="ECO:0000256" key="1">
    <source>
        <dbReference type="ARBA" id="ARBA00001936"/>
    </source>
</evidence>
<feature type="transmembrane region" description="Helical" evidence="17">
    <location>
        <begin position="275"/>
        <end position="294"/>
    </location>
</feature>
<keyword evidence="9 17" id="KW-0812">Transmembrane</keyword>
<dbReference type="EC" id="2.4.99.21" evidence="6"/>
<keyword evidence="12 17" id="KW-1133">Transmembrane helix</keyword>
<dbReference type="GO" id="GO:0016020">
    <property type="term" value="C:membrane"/>
    <property type="evidence" value="ECO:0007669"/>
    <property type="project" value="InterPro"/>
</dbReference>
<dbReference type="Proteomes" id="UP000605805">
    <property type="component" value="Unassembled WGS sequence"/>
</dbReference>
<keyword evidence="7" id="KW-0328">Glycosyltransferase</keyword>
<keyword evidence="10" id="KW-0479">Metal-binding</keyword>
<dbReference type="PANTHER" id="PTHR13872:SF1">
    <property type="entry name" value="DOLICHYL-DIPHOSPHOOLIGOSACCHARIDE--PROTEIN GLYCOSYLTRANSFERASE SUBUNIT STT3B"/>
    <property type="match status" value="1"/>
</dbReference>
<evidence type="ECO:0000256" key="4">
    <source>
        <dbReference type="ARBA" id="ARBA00004922"/>
    </source>
</evidence>